<evidence type="ECO:0000256" key="1">
    <source>
        <dbReference type="SAM" id="Coils"/>
    </source>
</evidence>
<dbReference type="Proteomes" id="UP001281003">
    <property type="component" value="Unassembled WGS sequence"/>
</dbReference>
<feature type="compositionally biased region" description="Polar residues" evidence="2">
    <location>
        <begin position="276"/>
        <end position="285"/>
    </location>
</feature>
<keyword evidence="4" id="KW-1185">Reference proteome</keyword>
<protein>
    <submittedName>
        <fullName evidence="3">Uncharacterized protein</fullName>
    </submittedName>
</protein>
<gene>
    <name evidence="3" type="ORF">B0T20DRAFT_497751</name>
</gene>
<feature type="non-terminal residue" evidence="3">
    <location>
        <position position="341"/>
    </location>
</feature>
<accession>A0AAE0PGA3</accession>
<sequence>MGGGLVFTGMPRRREVLGTGIIRWTKVVNEDGSVTWQECRTGAPSSTKKDEKDAKAEKQVLERPSWITTKKESEVRGHKRRATVAEDSEHKGKKVEMRPTRAFSFQSKENIERIEKVDKVEKVRFKTPSPTRDEKRSSVAGLASKFGNTVSFEAPKTEQFELKCTRTATPPSPTKKEINTFDNAFRSHWSVQEEPKQQETDAELAARLANTEKIFRQQEQKIQAALDRIKDLERQLASGFSTTTSDQDETQSKASWDNSSIAAGGQESGPLFRQIPASTTANASTKGPLPFSRDDDPHYRVLTVNSNKPEVCAGDYHESQSGNTCEVEESTSRTPSPIAVN</sequence>
<organism evidence="3 4">
    <name type="scientific">Sordaria brevicollis</name>
    <dbReference type="NCBI Taxonomy" id="83679"/>
    <lineage>
        <taxon>Eukaryota</taxon>
        <taxon>Fungi</taxon>
        <taxon>Dikarya</taxon>
        <taxon>Ascomycota</taxon>
        <taxon>Pezizomycotina</taxon>
        <taxon>Sordariomycetes</taxon>
        <taxon>Sordariomycetidae</taxon>
        <taxon>Sordariales</taxon>
        <taxon>Sordariaceae</taxon>
        <taxon>Sordaria</taxon>
    </lineage>
</organism>
<proteinExistence type="predicted"/>
<keyword evidence="1" id="KW-0175">Coiled coil</keyword>
<feature type="compositionally biased region" description="Basic and acidic residues" evidence="2">
    <location>
        <begin position="47"/>
        <end position="61"/>
    </location>
</feature>
<evidence type="ECO:0000313" key="3">
    <source>
        <dbReference type="EMBL" id="KAK3399466.1"/>
    </source>
</evidence>
<dbReference type="AlphaFoldDB" id="A0AAE0PGA3"/>
<name>A0AAE0PGA3_SORBR</name>
<dbReference type="EMBL" id="JAUTDP010000005">
    <property type="protein sequence ID" value="KAK3399466.1"/>
    <property type="molecule type" value="Genomic_DNA"/>
</dbReference>
<feature type="region of interest" description="Disordered" evidence="2">
    <location>
        <begin position="38"/>
        <end position="97"/>
    </location>
</feature>
<reference evidence="3" key="1">
    <citation type="journal article" date="2023" name="Mol. Phylogenet. Evol.">
        <title>Genome-scale phylogeny and comparative genomics of the fungal order Sordariales.</title>
        <authorList>
            <person name="Hensen N."/>
            <person name="Bonometti L."/>
            <person name="Westerberg I."/>
            <person name="Brannstrom I.O."/>
            <person name="Guillou S."/>
            <person name="Cros-Aarteil S."/>
            <person name="Calhoun S."/>
            <person name="Haridas S."/>
            <person name="Kuo A."/>
            <person name="Mondo S."/>
            <person name="Pangilinan J."/>
            <person name="Riley R."/>
            <person name="LaButti K."/>
            <person name="Andreopoulos B."/>
            <person name="Lipzen A."/>
            <person name="Chen C."/>
            <person name="Yan M."/>
            <person name="Daum C."/>
            <person name="Ng V."/>
            <person name="Clum A."/>
            <person name="Steindorff A."/>
            <person name="Ohm R.A."/>
            <person name="Martin F."/>
            <person name="Silar P."/>
            <person name="Natvig D.O."/>
            <person name="Lalanne C."/>
            <person name="Gautier V."/>
            <person name="Ament-Velasquez S.L."/>
            <person name="Kruys A."/>
            <person name="Hutchinson M.I."/>
            <person name="Powell A.J."/>
            <person name="Barry K."/>
            <person name="Miller A.N."/>
            <person name="Grigoriev I.V."/>
            <person name="Debuchy R."/>
            <person name="Gladieux P."/>
            <person name="Hiltunen Thoren M."/>
            <person name="Johannesson H."/>
        </authorList>
    </citation>
    <scope>NUCLEOTIDE SEQUENCE</scope>
    <source>
        <strain evidence="3">FGSC 1904</strain>
    </source>
</reference>
<evidence type="ECO:0000313" key="4">
    <source>
        <dbReference type="Proteomes" id="UP001281003"/>
    </source>
</evidence>
<feature type="compositionally biased region" description="Basic and acidic residues" evidence="2">
    <location>
        <begin position="83"/>
        <end position="97"/>
    </location>
</feature>
<feature type="region of interest" description="Disordered" evidence="2">
    <location>
        <begin position="239"/>
        <end position="341"/>
    </location>
</feature>
<comment type="caution">
    <text evidence="3">The sequence shown here is derived from an EMBL/GenBank/DDBJ whole genome shotgun (WGS) entry which is preliminary data.</text>
</comment>
<evidence type="ECO:0000256" key="2">
    <source>
        <dbReference type="SAM" id="MobiDB-lite"/>
    </source>
</evidence>
<reference evidence="3" key="2">
    <citation type="submission" date="2023-07" db="EMBL/GenBank/DDBJ databases">
        <authorList>
            <consortium name="Lawrence Berkeley National Laboratory"/>
            <person name="Haridas S."/>
            <person name="Hensen N."/>
            <person name="Bonometti L."/>
            <person name="Westerberg I."/>
            <person name="Brannstrom I.O."/>
            <person name="Guillou S."/>
            <person name="Cros-Aarteil S."/>
            <person name="Calhoun S."/>
            <person name="Kuo A."/>
            <person name="Mondo S."/>
            <person name="Pangilinan J."/>
            <person name="Riley R."/>
            <person name="LaButti K."/>
            <person name="Andreopoulos B."/>
            <person name="Lipzen A."/>
            <person name="Chen C."/>
            <person name="Yanf M."/>
            <person name="Daum C."/>
            <person name="Ng V."/>
            <person name="Clum A."/>
            <person name="Steindorff A."/>
            <person name="Ohm R."/>
            <person name="Martin F."/>
            <person name="Silar P."/>
            <person name="Natvig D."/>
            <person name="Lalanne C."/>
            <person name="Gautier V."/>
            <person name="Ament-velasquez S.L."/>
            <person name="Kruys A."/>
            <person name="Hutchinson M.I."/>
            <person name="Powell A.J."/>
            <person name="Barry K."/>
            <person name="Miller A.N."/>
            <person name="Grigoriev I.V."/>
            <person name="Debuchy R."/>
            <person name="Gladieux P."/>
            <person name="Thoren M.H."/>
            <person name="Johannesson H."/>
        </authorList>
    </citation>
    <scope>NUCLEOTIDE SEQUENCE</scope>
    <source>
        <strain evidence="3">FGSC 1904</strain>
    </source>
</reference>
<feature type="coiled-coil region" evidence="1">
    <location>
        <begin position="208"/>
        <end position="235"/>
    </location>
</feature>